<proteinExistence type="predicted"/>
<reference evidence="1 2" key="1">
    <citation type="journal article" date="2021" name="Front. Genet.">
        <title>Chromosome-Level Genome Assembly Reveals Significant Gene Expansion in the Toll and IMD Signaling Pathways of Dendrolimus kikuchii.</title>
        <authorList>
            <person name="Zhou J."/>
            <person name="Wu P."/>
            <person name="Xiong Z."/>
            <person name="Liu N."/>
            <person name="Zhao N."/>
            <person name="Ji M."/>
            <person name="Qiu Y."/>
            <person name="Yang B."/>
        </authorList>
    </citation>
    <scope>NUCLEOTIDE SEQUENCE [LARGE SCALE GENOMIC DNA]</scope>
    <source>
        <strain evidence="1">Ann1</strain>
    </source>
</reference>
<name>A0ACC1DK11_9NEOP</name>
<gene>
    <name evidence="1" type="ORF">K1T71_000721</name>
</gene>
<sequence>MFVHLWGKRPEIDKDSNIVDSKSDGDGAIKGSKITLDDKDRNKLDSKSEKESVVKENRTRLADRDKNIFLNKKDKDRNTKMAATMVESPPPQLITTIEWSMMDKSKFFPLYTLSSFSIRCALYPLTLVKTQIQIQRKKEAYKGVTDAISKIYRNEGVSGLYRGFWLSSFQIISGVFYISTYEGVRYELGKYDISAKAKSFVGGGCASIVGQTIIVPFDVLSQHLMVLGLVKGRPENSRNPTMNPLGLDVEKRWSKAALAKEVAVRVYKLHGPMGYYRGYAASLAAYVPNSALWWALYQTYQDELLKISPSWVSHLLIQCVAGTLGGFTTTILTNPLDIVRARLQVEGVGSMRQVFGQLWAEEGLTGLYAKGLSARLVQSACFSFSVILGYESIKRVALSDEYRPRVRW</sequence>
<organism evidence="1 2">
    <name type="scientific">Dendrolimus kikuchii</name>
    <dbReference type="NCBI Taxonomy" id="765133"/>
    <lineage>
        <taxon>Eukaryota</taxon>
        <taxon>Metazoa</taxon>
        <taxon>Ecdysozoa</taxon>
        <taxon>Arthropoda</taxon>
        <taxon>Hexapoda</taxon>
        <taxon>Insecta</taxon>
        <taxon>Pterygota</taxon>
        <taxon>Neoptera</taxon>
        <taxon>Endopterygota</taxon>
        <taxon>Lepidoptera</taxon>
        <taxon>Glossata</taxon>
        <taxon>Ditrysia</taxon>
        <taxon>Bombycoidea</taxon>
        <taxon>Lasiocampidae</taxon>
        <taxon>Dendrolimus</taxon>
    </lineage>
</organism>
<comment type="caution">
    <text evidence="1">The sequence shown here is derived from an EMBL/GenBank/DDBJ whole genome shotgun (WGS) entry which is preliminary data.</text>
</comment>
<dbReference type="Proteomes" id="UP000824533">
    <property type="component" value="Linkage Group LG01"/>
</dbReference>
<accession>A0ACC1DK11</accession>
<keyword evidence="2" id="KW-1185">Reference proteome</keyword>
<dbReference type="EMBL" id="CM034387">
    <property type="protein sequence ID" value="KAJ0184298.1"/>
    <property type="molecule type" value="Genomic_DNA"/>
</dbReference>
<protein>
    <submittedName>
        <fullName evidence="1">Uncharacterized protein</fullName>
    </submittedName>
</protein>
<evidence type="ECO:0000313" key="2">
    <source>
        <dbReference type="Proteomes" id="UP000824533"/>
    </source>
</evidence>
<evidence type="ECO:0000313" key="1">
    <source>
        <dbReference type="EMBL" id="KAJ0184298.1"/>
    </source>
</evidence>